<name>A0A430AJI0_9ENTE</name>
<dbReference type="PANTHER" id="PTHR43861">
    <property type="entry name" value="TRANS-ACONITATE 2-METHYLTRANSFERASE-RELATED"/>
    <property type="match status" value="1"/>
</dbReference>
<evidence type="ECO:0000259" key="2">
    <source>
        <dbReference type="Pfam" id="PF13649"/>
    </source>
</evidence>
<organism evidence="3 4">
    <name type="scientific">Vagococcus entomophilus</name>
    <dbReference type="NCBI Taxonomy" id="1160095"/>
    <lineage>
        <taxon>Bacteria</taxon>
        <taxon>Bacillati</taxon>
        <taxon>Bacillota</taxon>
        <taxon>Bacilli</taxon>
        <taxon>Lactobacillales</taxon>
        <taxon>Enterococcaceae</taxon>
        <taxon>Vagococcus</taxon>
    </lineage>
</organism>
<proteinExistence type="predicted"/>
<dbReference type="CDD" id="cd02440">
    <property type="entry name" value="AdoMet_MTases"/>
    <property type="match status" value="1"/>
</dbReference>
<evidence type="ECO:0000313" key="4">
    <source>
        <dbReference type="Proteomes" id="UP000288669"/>
    </source>
</evidence>
<dbReference type="Proteomes" id="UP000288669">
    <property type="component" value="Unassembled WGS sequence"/>
</dbReference>
<dbReference type="OrthoDB" id="9811589at2"/>
<dbReference type="Gene3D" id="2.20.25.110">
    <property type="entry name" value="S-adenosyl-L-methionine-dependent methyltransferases"/>
    <property type="match status" value="1"/>
</dbReference>
<protein>
    <submittedName>
        <fullName evidence="3">SAM-dependent methyltransferase</fullName>
    </submittedName>
</protein>
<reference evidence="3 4" key="1">
    <citation type="submission" date="2017-05" db="EMBL/GenBank/DDBJ databases">
        <title>Vagococcus spp. assemblies.</title>
        <authorList>
            <person name="Gulvik C.A."/>
        </authorList>
    </citation>
    <scope>NUCLEOTIDE SEQUENCE [LARGE SCALE GENOMIC DNA]</scope>
    <source>
        <strain evidence="3 4">DSM 24756</strain>
    </source>
</reference>
<sequence length="253" mass="29295">MNYETFAFVYDEVMDVSLYAKWLTFAKRHLPTTTKRILELACGTGALALSFAKEGYDVTALDLSEEMLSVASTRAMDASPRTNLQFVLGDMMDLSEDGTYEAITCFSDSICYMESPQEVQQVFDTVHEALEAEGTFIFDVHSLYQVDTLFPEYSYHYQTDEFAFLWDSYPGNEAHSIEHFLTFFVKEGQDGNERFVRYDELHRERTYSIENYLRMLESAGFDQVQVCADFEDSEPTEESKRWFFVCKKATEFA</sequence>
<dbReference type="InterPro" id="IPR029063">
    <property type="entry name" value="SAM-dependent_MTases_sf"/>
</dbReference>
<dbReference type="GO" id="GO:0008168">
    <property type="term" value="F:methyltransferase activity"/>
    <property type="evidence" value="ECO:0007669"/>
    <property type="project" value="UniProtKB-KW"/>
</dbReference>
<dbReference type="AlphaFoldDB" id="A0A430AJI0"/>
<feature type="domain" description="Methyltransferase" evidence="2">
    <location>
        <begin position="37"/>
        <end position="134"/>
    </location>
</feature>
<evidence type="ECO:0000256" key="1">
    <source>
        <dbReference type="ARBA" id="ARBA00022679"/>
    </source>
</evidence>
<dbReference type="EMBL" id="NGJZ01000001">
    <property type="protein sequence ID" value="RSU08260.1"/>
    <property type="molecule type" value="Genomic_DNA"/>
</dbReference>
<dbReference type="RefSeq" id="WP_126822691.1">
    <property type="nucleotide sequence ID" value="NZ_JBHLWU010000001.1"/>
</dbReference>
<keyword evidence="1 3" id="KW-0808">Transferase</keyword>
<keyword evidence="3" id="KW-0489">Methyltransferase</keyword>
<comment type="caution">
    <text evidence="3">The sequence shown here is derived from an EMBL/GenBank/DDBJ whole genome shotgun (WGS) entry which is preliminary data.</text>
</comment>
<evidence type="ECO:0000313" key="3">
    <source>
        <dbReference type="EMBL" id="RSU08260.1"/>
    </source>
</evidence>
<dbReference type="SUPFAM" id="SSF53335">
    <property type="entry name" value="S-adenosyl-L-methionine-dependent methyltransferases"/>
    <property type="match status" value="1"/>
</dbReference>
<dbReference type="Gene3D" id="3.40.50.150">
    <property type="entry name" value="Vaccinia Virus protein VP39"/>
    <property type="match status" value="1"/>
</dbReference>
<keyword evidence="4" id="KW-1185">Reference proteome</keyword>
<dbReference type="GO" id="GO:0032259">
    <property type="term" value="P:methylation"/>
    <property type="evidence" value="ECO:0007669"/>
    <property type="project" value="UniProtKB-KW"/>
</dbReference>
<accession>A0A430AJI0</accession>
<dbReference type="Pfam" id="PF13649">
    <property type="entry name" value="Methyltransf_25"/>
    <property type="match status" value="1"/>
</dbReference>
<dbReference type="InterPro" id="IPR041698">
    <property type="entry name" value="Methyltransf_25"/>
</dbReference>
<gene>
    <name evidence="3" type="ORF">CBF30_03190</name>
</gene>